<feature type="domain" description="EamA" evidence="8">
    <location>
        <begin position="264"/>
        <end position="393"/>
    </location>
</feature>
<feature type="transmembrane region" description="Helical" evidence="7">
    <location>
        <begin position="321"/>
        <end position="345"/>
    </location>
</feature>
<evidence type="ECO:0000256" key="6">
    <source>
        <dbReference type="SAM" id="MobiDB-lite"/>
    </source>
</evidence>
<evidence type="ECO:0000256" key="2">
    <source>
        <dbReference type="ARBA" id="ARBA00007635"/>
    </source>
</evidence>
<dbReference type="eggNOG" id="ENOG502QQKE">
    <property type="taxonomic scope" value="Eukaryota"/>
</dbReference>
<feature type="compositionally biased region" description="Polar residues" evidence="6">
    <location>
        <begin position="36"/>
        <end position="48"/>
    </location>
</feature>
<dbReference type="PANTHER" id="PTHR32322">
    <property type="entry name" value="INNER MEMBRANE TRANSPORTER"/>
    <property type="match status" value="1"/>
</dbReference>
<sequence length="584" mass="61677">MLAQKSPSSNAVKGSTRTSSSLSKRRRQEGPHASLSFLSSFRATSTKRTSSKRLLLENALKVYSGEKSFSGVSRDDEEGRRREKAIWRRGVKKNAGSSLCVPPLRAANKENGQSDFERATISAKTSKEFSSADFGEECVGVGMNVECEIPIAECDDDMDGRVVSPVPVQFNKGEGEEGDDRCVANSTVEKRKKKRTMMAKGGVDSTSRDESCVGVGIDAECPIEEEEEELLLSSSMTREVEVEEGVVAAATAKSGKQKQEFPALFYVAPFFLWGTSMVSMKEVLPLTSPMFVATVRLIPAGLILILWAVSKNRKFPKNAKGWLAVSLFALVDGAMFQGCLAEGLAKTSAGLGSVIIDSQPLTVAILASIFFGETLGAAGIGGLALGVVGLSLLEIPSETLAGFMSKSSSGGGADGGSASTFLQSFAAHPFDSGEFWMLLAAQSMAVGTVMVRWVVKYVDPVMATGLHMFLGGIPLLIYSLVSERDVYENIFGDGGGALGIADGANLLYASVFGGALAYSLFFYFASSGNLTKLSSLTFLTPVFAVVGGYFALGETLDAQQLVGAAVTLGGIYLVNKNAGGNDGS</sequence>
<feature type="transmembrane region" description="Helical" evidence="7">
    <location>
        <begin position="378"/>
        <end position="395"/>
    </location>
</feature>
<organism evidence="9 10">
    <name type="scientific">Bathycoccus prasinos</name>
    <dbReference type="NCBI Taxonomy" id="41875"/>
    <lineage>
        <taxon>Eukaryota</taxon>
        <taxon>Viridiplantae</taxon>
        <taxon>Chlorophyta</taxon>
        <taxon>Mamiellophyceae</taxon>
        <taxon>Mamiellales</taxon>
        <taxon>Bathycoccaceae</taxon>
        <taxon>Bathycoccus</taxon>
    </lineage>
</organism>
<feature type="transmembrane region" description="Helical" evidence="7">
    <location>
        <begin position="286"/>
        <end position="309"/>
    </location>
</feature>
<feature type="region of interest" description="Disordered" evidence="6">
    <location>
        <begin position="1"/>
        <end position="49"/>
    </location>
</feature>
<feature type="domain" description="EamA" evidence="8">
    <location>
        <begin position="432"/>
        <end position="575"/>
    </location>
</feature>
<feature type="transmembrane region" description="Helical" evidence="7">
    <location>
        <begin position="506"/>
        <end position="526"/>
    </location>
</feature>
<proteinExistence type="inferred from homology"/>
<dbReference type="GO" id="GO:0016020">
    <property type="term" value="C:membrane"/>
    <property type="evidence" value="ECO:0007669"/>
    <property type="project" value="UniProtKB-SubCell"/>
</dbReference>
<comment type="subcellular location">
    <subcellularLocation>
        <location evidence="1">Membrane</location>
        <topology evidence="1">Multi-pass membrane protein</topology>
    </subcellularLocation>
</comment>
<evidence type="ECO:0000256" key="3">
    <source>
        <dbReference type="ARBA" id="ARBA00022692"/>
    </source>
</evidence>
<keyword evidence="5 7" id="KW-0472">Membrane</keyword>
<evidence type="ECO:0000313" key="9">
    <source>
        <dbReference type="EMBL" id="CCO16271.1"/>
    </source>
</evidence>
<feature type="transmembrane region" description="Helical" evidence="7">
    <location>
        <begin position="533"/>
        <end position="552"/>
    </location>
</feature>
<dbReference type="GO" id="GO:0009507">
    <property type="term" value="C:chloroplast"/>
    <property type="evidence" value="ECO:0007669"/>
    <property type="project" value="TreeGrafter"/>
</dbReference>
<keyword evidence="3 7" id="KW-0812">Transmembrane</keyword>
<feature type="transmembrane region" description="Helical" evidence="7">
    <location>
        <begin position="435"/>
        <end position="455"/>
    </location>
</feature>
<dbReference type="Pfam" id="PF00892">
    <property type="entry name" value="EamA"/>
    <property type="match status" value="2"/>
</dbReference>
<dbReference type="InterPro" id="IPR037185">
    <property type="entry name" value="EmrE-like"/>
</dbReference>
<dbReference type="SUPFAM" id="SSF103481">
    <property type="entry name" value="Multidrug resistance efflux transporter EmrE"/>
    <property type="match status" value="2"/>
</dbReference>
<feature type="compositionally biased region" description="Polar residues" evidence="6">
    <location>
        <begin position="1"/>
        <end position="13"/>
    </location>
</feature>
<dbReference type="PANTHER" id="PTHR32322:SF2">
    <property type="entry name" value="EAMA DOMAIN-CONTAINING PROTEIN"/>
    <property type="match status" value="1"/>
</dbReference>
<keyword evidence="10" id="KW-1185">Reference proteome</keyword>
<evidence type="ECO:0000256" key="4">
    <source>
        <dbReference type="ARBA" id="ARBA00022989"/>
    </source>
</evidence>
<dbReference type="KEGG" id="bpg:Bathy04g01330"/>
<dbReference type="InterPro" id="IPR000620">
    <property type="entry name" value="EamA_dom"/>
</dbReference>
<evidence type="ECO:0000259" key="8">
    <source>
        <dbReference type="Pfam" id="PF00892"/>
    </source>
</evidence>
<dbReference type="InterPro" id="IPR050638">
    <property type="entry name" value="AA-Vitamin_Transporters"/>
</dbReference>
<evidence type="ECO:0000256" key="7">
    <source>
        <dbReference type="SAM" id="Phobius"/>
    </source>
</evidence>
<name>K8EE25_9CHLO</name>
<feature type="transmembrane region" description="Helical" evidence="7">
    <location>
        <begin position="351"/>
        <end position="371"/>
    </location>
</feature>
<gene>
    <name evidence="9" type="ORF">Bathy04g01330</name>
</gene>
<evidence type="ECO:0000313" key="10">
    <source>
        <dbReference type="Proteomes" id="UP000198341"/>
    </source>
</evidence>
<dbReference type="RefSeq" id="XP_007513746.1">
    <property type="nucleotide sequence ID" value="XM_007513684.1"/>
</dbReference>
<keyword evidence="4 7" id="KW-1133">Transmembrane helix</keyword>
<dbReference type="EMBL" id="FO082275">
    <property type="protein sequence ID" value="CCO16271.1"/>
    <property type="molecule type" value="Genomic_DNA"/>
</dbReference>
<dbReference type="AlphaFoldDB" id="K8EE25"/>
<evidence type="ECO:0000256" key="1">
    <source>
        <dbReference type="ARBA" id="ARBA00004141"/>
    </source>
</evidence>
<feature type="transmembrane region" description="Helical" evidence="7">
    <location>
        <begin position="263"/>
        <end position="280"/>
    </location>
</feature>
<evidence type="ECO:0000256" key="5">
    <source>
        <dbReference type="ARBA" id="ARBA00023136"/>
    </source>
</evidence>
<dbReference type="GeneID" id="19016158"/>
<dbReference type="OrthoDB" id="1917929at2759"/>
<protein>
    <recommendedName>
        <fullName evidence="8">EamA domain-containing protein</fullName>
    </recommendedName>
</protein>
<reference evidence="9 10" key="1">
    <citation type="submission" date="2011-10" db="EMBL/GenBank/DDBJ databases">
        <authorList>
            <person name="Genoscope - CEA"/>
        </authorList>
    </citation>
    <scope>NUCLEOTIDE SEQUENCE [LARGE SCALE GENOMIC DNA]</scope>
    <source>
        <strain evidence="9 10">RCC 1105</strain>
    </source>
</reference>
<feature type="transmembrane region" description="Helical" evidence="7">
    <location>
        <begin position="462"/>
        <end position="481"/>
    </location>
</feature>
<accession>K8EE25</accession>
<comment type="similarity">
    <text evidence="2">Belongs to the drug/metabolite transporter (DMT) superfamily. Plant drug/metabolite exporter (P-DME) (TC 2.A.7.4) family.</text>
</comment>
<dbReference type="Proteomes" id="UP000198341">
    <property type="component" value="Chromosome 4"/>
</dbReference>